<evidence type="ECO:0000256" key="2">
    <source>
        <dbReference type="SAM" id="Phobius"/>
    </source>
</evidence>
<keyword evidence="2" id="KW-0812">Transmembrane</keyword>
<sequence length="92" mass="10691">MQGRLEDRHLRWPSKTKRSRGEGLITGCNPTDSSLQQWLILGSREGPTHQRNRRLGNSIFYLSIFKIFPSLGILHIVILHESMFCSMECMLY</sequence>
<feature type="region of interest" description="Disordered" evidence="1">
    <location>
        <begin position="1"/>
        <end position="26"/>
    </location>
</feature>
<feature type="transmembrane region" description="Helical" evidence="2">
    <location>
        <begin position="59"/>
        <end position="78"/>
    </location>
</feature>
<evidence type="ECO:0000313" key="3">
    <source>
        <dbReference type="EMBL" id="PKU65189.1"/>
    </source>
</evidence>
<reference evidence="3 4" key="2">
    <citation type="journal article" date="2017" name="Nature">
        <title>The Apostasia genome and the evolution of orchids.</title>
        <authorList>
            <person name="Zhang G.Q."/>
            <person name="Liu K.W."/>
            <person name="Li Z."/>
            <person name="Lohaus R."/>
            <person name="Hsiao Y.Y."/>
            <person name="Niu S.C."/>
            <person name="Wang J.Y."/>
            <person name="Lin Y.C."/>
            <person name="Xu Q."/>
            <person name="Chen L.J."/>
            <person name="Yoshida K."/>
            <person name="Fujiwara S."/>
            <person name="Wang Z.W."/>
            <person name="Zhang Y.Q."/>
            <person name="Mitsuda N."/>
            <person name="Wang M."/>
            <person name="Liu G.H."/>
            <person name="Pecoraro L."/>
            <person name="Huang H.X."/>
            <person name="Xiao X.J."/>
            <person name="Lin M."/>
            <person name="Wu X.Y."/>
            <person name="Wu W.L."/>
            <person name="Chen Y.Y."/>
            <person name="Chang S.B."/>
            <person name="Sakamoto S."/>
            <person name="Ohme-Takagi M."/>
            <person name="Yagi M."/>
            <person name="Zeng S.J."/>
            <person name="Shen C.Y."/>
            <person name="Yeh C.M."/>
            <person name="Luo Y.B."/>
            <person name="Tsai W.C."/>
            <person name="Van de Peer Y."/>
            <person name="Liu Z.J."/>
        </authorList>
    </citation>
    <scope>NUCLEOTIDE SEQUENCE [LARGE SCALE GENOMIC DNA]</scope>
    <source>
        <tissue evidence="3">The whole plant</tissue>
    </source>
</reference>
<keyword evidence="2" id="KW-1133">Transmembrane helix</keyword>
<protein>
    <submittedName>
        <fullName evidence="3">Uncharacterized protein</fullName>
    </submittedName>
</protein>
<evidence type="ECO:0000256" key="1">
    <source>
        <dbReference type="SAM" id="MobiDB-lite"/>
    </source>
</evidence>
<dbReference type="Proteomes" id="UP000233837">
    <property type="component" value="Unassembled WGS sequence"/>
</dbReference>
<accession>A0A2I0VP56</accession>
<proteinExistence type="predicted"/>
<name>A0A2I0VP56_9ASPA</name>
<dbReference type="AlphaFoldDB" id="A0A2I0VP56"/>
<feature type="compositionally biased region" description="Basic and acidic residues" evidence="1">
    <location>
        <begin position="1"/>
        <end position="10"/>
    </location>
</feature>
<evidence type="ECO:0000313" key="4">
    <source>
        <dbReference type="Proteomes" id="UP000233837"/>
    </source>
</evidence>
<gene>
    <name evidence="3" type="ORF">MA16_Dca024397</name>
</gene>
<keyword evidence="4" id="KW-1185">Reference proteome</keyword>
<dbReference type="EMBL" id="KZ503375">
    <property type="protein sequence ID" value="PKU65189.1"/>
    <property type="molecule type" value="Genomic_DNA"/>
</dbReference>
<reference evidence="3 4" key="1">
    <citation type="journal article" date="2016" name="Sci. Rep.">
        <title>The Dendrobium catenatum Lindl. genome sequence provides insights into polysaccharide synthase, floral development and adaptive evolution.</title>
        <authorList>
            <person name="Zhang G.Q."/>
            <person name="Xu Q."/>
            <person name="Bian C."/>
            <person name="Tsai W.C."/>
            <person name="Yeh C.M."/>
            <person name="Liu K.W."/>
            <person name="Yoshida K."/>
            <person name="Zhang L.S."/>
            <person name="Chang S.B."/>
            <person name="Chen F."/>
            <person name="Shi Y."/>
            <person name="Su Y.Y."/>
            <person name="Zhang Y.Q."/>
            <person name="Chen L.J."/>
            <person name="Yin Y."/>
            <person name="Lin M."/>
            <person name="Huang H."/>
            <person name="Deng H."/>
            <person name="Wang Z.W."/>
            <person name="Zhu S.L."/>
            <person name="Zhao X."/>
            <person name="Deng C."/>
            <person name="Niu S.C."/>
            <person name="Huang J."/>
            <person name="Wang M."/>
            <person name="Liu G.H."/>
            <person name="Yang H.J."/>
            <person name="Xiao X.J."/>
            <person name="Hsiao Y.Y."/>
            <person name="Wu W.L."/>
            <person name="Chen Y.Y."/>
            <person name="Mitsuda N."/>
            <person name="Ohme-Takagi M."/>
            <person name="Luo Y.B."/>
            <person name="Van de Peer Y."/>
            <person name="Liu Z.J."/>
        </authorList>
    </citation>
    <scope>NUCLEOTIDE SEQUENCE [LARGE SCALE GENOMIC DNA]</scope>
    <source>
        <tissue evidence="3">The whole plant</tissue>
    </source>
</reference>
<organism evidence="3 4">
    <name type="scientific">Dendrobium catenatum</name>
    <dbReference type="NCBI Taxonomy" id="906689"/>
    <lineage>
        <taxon>Eukaryota</taxon>
        <taxon>Viridiplantae</taxon>
        <taxon>Streptophyta</taxon>
        <taxon>Embryophyta</taxon>
        <taxon>Tracheophyta</taxon>
        <taxon>Spermatophyta</taxon>
        <taxon>Magnoliopsida</taxon>
        <taxon>Liliopsida</taxon>
        <taxon>Asparagales</taxon>
        <taxon>Orchidaceae</taxon>
        <taxon>Epidendroideae</taxon>
        <taxon>Malaxideae</taxon>
        <taxon>Dendrobiinae</taxon>
        <taxon>Dendrobium</taxon>
    </lineage>
</organism>
<keyword evidence="2" id="KW-0472">Membrane</keyword>